<accession>A0A920CR25</accession>
<feature type="transmembrane region" description="Helical" evidence="1">
    <location>
        <begin position="16"/>
        <end position="38"/>
    </location>
</feature>
<keyword evidence="3" id="KW-1185">Reference proteome</keyword>
<protein>
    <submittedName>
        <fullName evidence="2">Multidrug ABC transporter permease</fullName>
    </submittedName>
</protein>
<dbReference type="AlphaFoldDB" id="A0A920CR25"/>
<dbReference type="RefSeq" id="WP_212977634.1">
    <property type="nucleotide sequence ID" value="NZ_AP025343.1"/>
</dbReference>
<dbReference type="InterPro" id="IPR021205">
    <property type="entry name" value="Lanti_perm_SpaE/MutE/EpiE-like"/>
</dbReference>
<feature type="transmembrane region" description="Helical" evidence="1">
    <location>
        <begin position="137"/>
        <end position="161"/>
    </location>
</feature>
<keyword evidence="1" id="KW-0812">Transmembrane</keyword>
<keyword evidence="1" id="KW-1133">Transmembrane helix</keyword>
<reference evidence="2 3" key="1">
    <citation type="submission" date="2021-03" db="EMBL/GenBank/DDBJ databases">
        <title>Antimicrobial resistance genes in bacteria isolated from Japanese honey, and their potential for conferring macrolide and lincosamide resistance in the American foulbrood pathogen Paenibacillus larvae.</title>
        <authorList>
            <person name="Okamoto M."/>
            <person name="Kumagai M."/>
            <person name="Kanamori H."/>
            <person name="Takamatsu D."/>
        </authorList>
    </citation>
    <scope>NUCLEOTIDE SEQUENCE [LARGE SCALE GENOMIC DNA]</scope>
    <source>
        <strain evidence="2 3">J34TS1</strain>
    </source>
</reference>
<feature type="transmembrane region" description="Helical" evidence="1">
    <location>
        <begin position="99"/>
        <end position="125"/>
    </location>
</feature>
<dbReference type="EMBL" id="BORT01000004">
    <property type="protein sequence ID" value="GIO46659.1"/>
    <property type="molecule type" value="Genomic_DNA"/>
</dbReference>
<keyword evidence="1" id="KW-0472">Membrane</keyword>
<feature type="transmembrane region" description="Helical" evidence="1">
    <location>
        <begin position="221"/>
        <end position="248"/>
    </location>
</feature>
<sequence>MLSGIYSEWGKYRRTAIPWILFLVPLAIALILLKYGYPYRLGNSTWTITHIFDKIGDIWYGVFLPFFWGLIPGMAANLEASAGRWISLRITKVSPARLYLSKLAVIVIYTGLSMLWLIALVMISAGILNTTGSMMNWMALLLAIVVGWISSLPLIIIGLWLAEAFGWPVSVGFGSVGVLVAAIIGTTSLGNGIWMALPWTWPVRFSYSTYMLLIDSSANEYSIIKSCALFIIVLGIMVVLAAASSYWFKRREV</sequence>
<proteinExistence type="predicted"/>
<dbReference type="Proteomes" id="UP000682811">
    <property type="component" value="Unassembled WGS sequence"/>
</dbReference>
<evidence type="ECO:0000313" key="3">
    <source>
        <dbReference type="Proteomes" id="UP000682811"/>
    </source>
</evidence>
<evidence type="ECO:0000256" key="1">
    <source>
        <dbReference type="SAM" id="Phobius"/>
    </source>
</evidence>
<gene>
    <name evidence="2" type="primary">spaG</name>
    <name evidence="2" type="ORF">J34TS1_14240</name>
</gene>
<organism evidence="2 3">
    <name type="scientific">Paenibacillus azoreducens</name>
    <dbReference type="NCBI Taxonomy" id="116718"/>
    <lineage>
        <taxon>Bacteria</taxon>
        <taxon>Bacillati</taxon>
        <taxon>Bacillota</taxon>
        <taxon>Bacilli</taxon>
        <taxon>Bacillales</taxon>
        <taxon>Paenibacillaceae</taxon>
        <taxon>Paenibacillus</taxon>
    </lineage>
</organism>
<evidence type="ECO:0000313" key="2">
    <source>
        <dbReference type="EMBL" id="GIO46659.1"/>
    </source>
</evidence>
<dbReference type="CDD" id="cd21807">
    <property type="entry name" value="ABC-2_lan_permease_MutE_EpiE-like"/>
    <property type="match status" value="1"/>
</dbReference>
<feature type="transmembrane region" description="Helical" evidence="1">
    <location>
        <begin position="58"/>
        <end position="78"/>
    </location>
</feature>
<comment type="caution">
    <text evidence="2">The sequence shown here is derived from an EMBL/GenBank/DDBJ whole genome shotgun (WGS) entry which is preliminary data.</text>
</comment>
<name>A0A920CR25_9BACL</name>
<feature type="transmembrane region" description="Helical" evidence="1">
    <location>
        <begin position="173"/>
        <end position="201"/>
    </location>
</feature>
<dbReference type="Pfam" id="PF12730">
    <property type="entry name" value="ABC2_membrane_4"/>
    <property type="match status" value="1"/>
</dbReference>